<gene>
    <name evidence="3" type="ORF">H1R20_g8817</name>
</gene>
<feature type="non-terminal residue" evidence="3">
    <location>
        <position position="342"/>
    </location>
</feature>
<dbReference type="SMART" id="SM00829">
    <property type="entry name" value="PKS_ER"/>
    <property type="match status" value="1"/>
</dbReference>
<evidence type="ECO:0000256" key="1">
    <source>
        <dbReference type="ARBA" id="ARBA00023002"/>
    </source>
</evidence>
<dbReference type="Proteomes" id="UP001140091">
    <property type="component" value="Unassembled WGS sequence"/>
</dbReference>
<protein>
    <recommendedName>
        <fullName evidence="2">Enoyl reductase (ER) domain-containing protein</fullName>
    </recommendedName>
</protein>
<dbReference type="InterPro" id="IPR020843">
    <property type="entry name" value="ER"/>
</dbReference>
<dbReference type="AlphaFoldDB" id="A0A9W8MF39"/>
<organism evidence="3 4">
    <name type="scientific">Candolleomyces eurysporus</name>
    <dbReference type="NCBI Taxonomy" id="2828524"/>
    <lineage>
        <taxon>Eukaryota</taxon>
        <taxon>Fungi</taxon>
        <taxon>Dikarya</taxon>
        <taxon>Basidiomycota</taxon>
        <taxon>Agaricomycotina</taxon>
        <taxon>Agaricomycetes</taxon>
        <taxon>Agaricomycetidae</taxon>
        <taxon>Agaricales</taxon>
        <taxon>Agaricineae</taxon>
        <taxon>Psathyrellaceae</taxon>
        <taxon>Candolleomyces</taxon>
    </lineage>
</organism>
<dbReference type="InterPro" id="IPR013149">
    <property type="entry name" value="ADH-like_C"/>
</dbReference>
<evidence type="ECO:0000259" key="2">
    <source>
        <dbReference type="SMART" id="SM00829"/>
    </source>
</evidence>
<dbReference type="SUPFAM" id="SSF50129">
    <property type="entry name" value="GroES-like"/>
    <property type="match status" value="1"/>
</dbReference>
<feature type="domain" description="Enoyl reductase (ER)" evidence="2">
    <location>
        <begin position="44"/>
        <end position="337"/>
    </location>
</feature>
<dbReference type="CDD" id="cd05288">
    <property type="entry name" value="PGDH"/>
    <property type="match status" value="1"/>
</dbReference>
<name>A0A9W8MF39_9AGAR</name>
<comment type="caution">
    <text evidence="3">The sequence shown here is derived from an EMBL/GenBank/DDBJ whole genome shotgun (WGS) entry which is preliminary data.</text>
</comment>
<dbReference type="EMBL" id="JANBPK010000932">
    <property type="protein sequence ID" value="KAJ2928281.1"/>
    <property type="molecule type" value="Genomic_DNA"/>
</dbReference>
<dbReference type="OrthoDB" id="809632at2759"/>
<keyword evidence="1" id="KW-0560">Oxidoreductase</keyword>
<reference evidence="3" key="1">
    <citation type="submission" date="2022-06" db="EMBL/GenBank/DDBJ databases">
        <title>Genome Sequence of Candolleomyces eurysporus.</title>
        <authorList>
            <person name="Buettner E."/>
        </authorList>
    </citation>
    <scope>NUCLEOTIDE SEQUENCE</scope>
    <source>
        <strain evidence="3">VTCC 930004</strain>
    </source>
</reference>
<dbReference type="Pfam" id="PF00107">
    <property type="entry name" value="ADH_zinc_N"/>
    <property type="match status" value="1"/>
</dbReference>
<dbReference type="FunFam" id="3.40.50.720:FF:000121">
    <property type="entry name" value="Prostaglandin reductase 2"/>
    <property type="match status" value="1"/>
</dbReference>
<dbReference type="Pfam" id="PF16884">
    <property type="entry name" value="ADH_N_2"/>
    <property type="match status" value="1"/>
</dbReference>
<dbReference type="InterPro" id="IPR036291">
    <property type="entry name" value="NAD(P)-bd_dom_sf"/>
</dbReference>
<dbReference type="PANTHER" id="PTHR43205">
    <property type="entry name" value="PROSTAGLANDIN REDUCTASE"/>
    <property type="match status" value="1"/>
</dbReference>
<dbReference type="InterPro" id="IPR041694">
    <property type="entry name" value="ADH_N_2"/>
</dbReference>
<dbReference type="GO" id="GO:0016628">
    <property type="term" value="F:oxidoreductase activity, acting on the CH-CH group of donors, NAD or NADP as acceptor"/>
    <property type="evidence" value="ECO:0007669"/>
    <property type="project" value="InterPro"/>
</dbReference>
<dbReference type="InterPro" id="IPR045010">
    <property type="entry name" value="MDR_fam"/>
</dbReference>
<proteinExistence type="predicted"/>
<evidence type="ECO:0000313" key="4">
    <source>
        <dbReference type="Proteomes" id="UP001140091"/>
    </source>
</evidence>
<sequence>MAPATNGRVIFNEVPEGFPEPGKTLVYDESEKIDADTVSLDGGFLVKTLDLSVDPYMRGRMRNPEVKSYSAAYTLGQPITGFGVGVVVRSESSEVKVGDHVYGLLKYQQYDVYKSTEGLRILDNKHNLPWSYFVGVAGMPGQTAYMAWKEYSSAKAGEVAFVSGGAGPVGSFVIQLAKAQGLKVIASAGSEEKVEFMKSLGADVAFNYKTTNTLETLQAHGPIDVFWDNVGGETLEAALTAANVHARFIECGMISGYNSTPPPIRNLMQVVAKSISIFGFIVSRLFHKYLEAFYEEVPKLVSEGKLKYKEQIYDGLDKAGQAVLEVQQGKNWGKAVVRVAKE</sequence>
<dbReference type="SUPFAM" id="SSF51735">
    <property type="entry name" value="NAD(P)-binding Rossmann-fold domains"/>
    <property type="match status" value="1"/>
</dbReference>
<dbReference type="PANTHER" id="PTHR43205:SF7">
    <property type="entry name" value="PROSTAGLANDIN REDUCTASE 1"/>
    <property type="match status" value="1"/>
</dbReference>
<dbReference type="Gene3D" id="3.90.180.10">
    <property type="entry name" value="Medium-chain alcohol dehydrogenases, catalytic domain"/>
    <property type="match status" value="1"/>
</dbReference>
<dbReference type="Gene3D" id="3.40.50.720">
    <property type="entry name" value="NAD(P)-binding Rossmann-like Domain"/>
    <property type="match status" value="1"/>
</dbReference>
<dbReference type="InterPro" id="IPR011032">
    <property type="entry name" value="GroES-like_sf"/>
</dbReference>
<accession>A0A9W8MF39</accession>
<keyword evidence="4" id="KW-1185">Reference proteome</keyword>
<evidence type="ECO:0000313" key="3">
    <source>
        <dbReference type="EMBL" id="KAJ2928281.1"/>
    </source>
</evidence>